<protein>
    <recommendedName>
        <fullName evidence="3">DUF3768 domain-containing protein</fullName>
    </recommendedName>
</protein>
<dbReference type="Proteomes" id="UP000006377">
    <property type="component" value="Chromosome"/>
</dbReference>
<sequence>MTSREDVLVIRRLNDELRQKCRDGRVLITQGVLSLPQDLIRKVLTAIEAFDTFTPDNDPYGEHDFGSVKVDGTLVFWKIDYYDRTMEAGSPDPSDPDVTTRVLTIMLAEEY</sequence>
<dbReference type="RefSeq" id="WP_011995238.1">
    <property type="nucleotide sequence ID" value="NC_009719.1"/>
</dbReference>
<keyword evidence="2" id="KW-1185">Reference proteome</keyword>
<organism evidence="1 2">
    <name type="scientific">Parvibaculum lavamentivorans (strain DS-1 / DSM 13023 / NCIMB 13966)</name>
    <dbReference type="NCBI Taxonomy" id="402881"/>
    <lineage>
        <taxon>Bacteria</taxon>
        <taxon>Pseudomonadati</taxon>
        <taxon>Pseudomonadota</taxon>
        <taxon>Alphaproteobacteria</taxon>
        <taxon>Hyphomicrobiales</taxon>
        <taxon>Parvibaculaceae</taxon>
        <taxon>Parvibaculum</taxon>
    </lineage>
</organism>
<dbReference type="KEGG" id="pla:Plav_0324"/>
<evidence type="ECO:0000313" key="1">
    <source>
        <dbReference type="EMBL" id="ABS61947.1"/>
    </source>
</evidence>
<gene>
    <name evidence="1" type="ordered locus">Plav_0324</name>
</gene>
<accession>A7HPW4</accession>
<dbReference type="eggNOG" id="ENOG5032YTM">
    <property type="taxonomic scope" value="Bacteria"/>
</dbReference>
<reference evidence="1 2" key="1">
    <citation type="journal article" date="2011" name="Stand. Genomic Sci.">
        <title>Complete genome sequence of Parvibaculum lavamentivorans type strain (DS-1(T)).</title>
        <authorList>
            <person name="Schleheck D."/>
            <person name="Weiss M."/>
            <person name="Pitluck S."/>
            <person name="Bruce D."/>
            <person name="Land M.L."/>
            <person name="Han S."/>
            <person name="Saunders E."/>
            <person name="Tapia R."/>
            <person name="Detter C."/>
            <person name="Brettin T."/>
            <person name="Han J."/>
            <person name="Woyke T."/>
            <person name="Goodwin L."/>
            <person name="Pennacchio L."/>
            <person name="Nolan M."/>
            <person name="Cook A.M."/>
            <person name="Kjelleberg S."/>
            <person name="Thomas T."/>
        </authorList>
    </citation>
    <scope>NUCLEOTIDE SEQUENCE [LARGE SCALE GENOMIC DNA]</scope>
    <source>
        <strain evidence="2">DS-1 / DSM 13023 / NCIMB 13966</strain>
    </source>
</reference>
<proteinExistence type="predicted"/>
<evidence type="ECO:0008006" key="3">
    <source>
        <dbReference type="Google" id="ProtNLM"/>
    </source>
</evidence>
<dbReference type="AlphaFoldDB" id="A7HPW4"/>
<dbReference type="InterPro" id="IPR022243">
    <property type="entry name" value="DUF3768"/>
</dbReference>
<dbReference type="Pfam" id="PF12599">
    <property type="entry name" value="DUF3768"/>
    <property type="match status" value="1"/>
</dbReference>
<name>A7HPW4_PARL1</name>
<evidence type="ECO:0000313" key="2">
    <source>
        <dbReference type="Proteomes" id="UP000006377"/>
    </source>
</evidence>
<dbReference type="OrthoDB" id="1495368at2"/>
<dbReference type="EMBL" id="CP000774">
    <property type="protein sequence ID" value="ABS61947.1"/>
    <property type="molecule type" value="Genomic_DNA"/>
</dbReference>
<dbReference type="STRING" id="402881.Plav_0324"/>
<dbReference type="HOGENOM" id="CLU_125485_0_0_5"/>